<feature type="non-terminal residue" evidence="6">
    <location>
        <position position="150"/>
    </location>
</feature>
<dbReference type="Gene3D" id="3.40.50.200">
    <property type="entry name" value="Peptidase S8/S53 domain"/>
    <property type="match status" value="1"/>
</dbReference>
<sequence length="150" mass="15903">MSIDHEPNFHIYNGPGSDMNKYSKPSKSYGSARDSLEHGSHTATTVGGRAVPNASYYGLEKGVTRGGAPLSRIATYKVCSEARCSDADILASFEDAIKDGVDILSLSLGAPSFVTPNILKDGIAIGAFHVVQNGILVICFARNDGPYSYT</sequence>
<dbReference type="Proteomes" id="UP000824469">
    <property type="component" value="Unassembled WGS sequence"/>
</dbReference>
<dbReference type="InterPro" id="IPR000209">
    <property type="entry name" value="Peptidase_S8/S53_dom"/>
</dbReference>
<dbReference type="SUPFAM" id="SSF52743">
    <property type="entry name" value="Subtilisin-like"/>
    <property type="match status" value="1"/>
</dbReference>
<evidence type="ECO:0000256" key="4">
    <source>
        <dbReference type="SAM" id="MobiDB-lite"/>
    </source>
</evidence>
<dbReference type="InterPro" id="IPR036852">
    <property type="entry name" value="Peptidase_S8/S53_dom_sf"/>
</dbReference>
<dbReference type="GO" id="GO:0006508">
    <property type="term" value="P:proteolysis"/>
    <property type="evidence" value="ECO:0007669"/>
    <property type="project" value="InterPro"/>
</dbReference>
<keyword evidence="7" id="KW-1185">Reference proteome</keyword>
<evidence type="ECO:0000313" key="6">
    <source>
        <dbReference type="EMBL" id="KAH9306096.1"/>
    </source>
</evidence>
<dbReference type="InterPro" id="IPR045051">
    <property type="entry name" value="SBT"/>
</dbReference>
<reference evidence="6 7" key="1">
    <citation type="journal article" date="2021" name="Nat. Plants">
        <title>The Taxus genome provides insights into paclitaxel biosynthesis.</title>
        <authorList>
            <person name="Xiong X."/>
            <person name="Gou J."/>
            <person name="Liao Q."/>
            <person name="Li Y."/>
            <person name="Zhou Q."/>
            <person name="Bi G."/>
            <person name="Li C."/>
            <person name="Du R."/>
            <person name="Wang X."/>
            <person name="Sun T."/>
            <person name="Guo L."/>
            <person name="Liang H."/>
            <person name="Lu P."/>
            <person name="Wu Y."/>
            <person name="Zhang Z."/>
            <person name="Ro D.K."/>
            <person name="Shang Y."/>
            <person name="Huang S."/>
            <person name="Yan J."/>
        </authorList>
    </citation>
    <scope>NUCLEOTIDE SEQUENCE [LARGE SCALE GENOMIC DNA]</scope>
    <source>
        <strain evidence="6">Ta-2019</strain>
    </source>
</reference>
<dbReference type="OMA" id="SNSAGNC"/>
<accession>A0AA38KJ94</accession>
<dbReference type="AlphaFoldDB" id="A0AA38KJ94"/>
<feature type="region of interest" description="Disordered" evidence="4">
    <location>
        <begin position="1"/>
        <end position="47"/>
    </location>
</feature>
<comment type="caution">
    <text evidence="3">Lacks conserved residue(s) required for the propagation of feature annotation.</text>
</comment>
<name>A0AA38KJ94_TAXCH</name>
<feature type="domain" description="Peptidase S8/S53" evidence="5">
    <location>
        <begin position="18"/>
        <end position="144"/>
    </location>
</feature>
<protein>
    <recommendedName>
        <fullName evidence="5">Peptidase S8/S53 domain-containing protein</fullName>
    </recommendedName>
</protein>
<evidence type="ECO:0000256" key="3">
    <source>
        <dbReference type="PROSITE-ProRule" id="PRU01240"/>
    </source>
</evidence>
<keyword evidence="2" id="KW-0732">Signal</keyword>
<comment type="caution">
    <text evidence="6">The sequence shown here is derived from an EMBL/GenBank/DDBJ whole genome shotgun (WGS) entry which is preliminary data.</text>
</comment>
<gene>
    <name evidence="6" type="ORF">KI387_010500</name>
</gene>
<dbReference type="Pfam" id="PF00082">
    <property type="entry name" value="Peptidase_S8"/>
    <property type="match status" value="1"/>
</dbReference>
<organism evidence="6 7">
    <name type="scientific">Taxus chinensis</name>
    <name type="common">Chinese yew</name>
    <name type="synonym">Taxus wallichiana var. chinensis</name>
    <dbReference type="NCBI Taxonomy" id="29808"/>
    <lineage>
        <taxon>Eukaryota</taxon>
        <taxon>Viridiplantae</taxon>
        <taxon>Streptophyta</taxon>
        <taxon>Embryophyta</taxon>
        <taxon>Tracheophyta</taxon>
        <taxon>Spermatophyta</taxon>
        <taxon>Pinopsida</taxon>
        <taxon>Pinidae</taxon>
        <taxon>Conifers II</taxon>
        <taxon>Cupressales</taxon>
        <taxon>Taxaceae</taxon>
        <taxon>Taxus</taxon>
    </lineage>
</organism>
<evidence type="ECO:0000313" key="7">
    <source>
        <dbReference type="Proteomes" id="UP000824469"/>
    </source>
</evidence>
<proteinExistence type="inferred from homology"/>
<dbReference type="PANTHER" id="PTHR10795">
    <property type="entry name" value="PROPROTEIN CONVERTASE SUBTILISIN/KEXIN"/>
    <property type="match status" value="1"/>
</dbReference>
<evidence type="ECO:0000259" key="5">
    <source>
        <dbReference type="Pfam" id="PF00082"/>
    </source>
</evidence>
<comment type="similarity">
    <text evidence="1 3">Belongs to the peptidase S8 family.</text>
</comment>
<evidence type="ECO:0000256" key="1">
    <source>
        <dbReference type="ARBA" id="ARBA00011073"/>
    </source>
</evidence>
<dbReference type="PROSITE" id="PS51892">
    <property type="entry name" value="SUBTILASE"/>
    <property type="match status" value="1"/>
</dbReference>
<dbReference type="GO" id="GO:0004252">
    <property type="term" value="F:serine-type endopeptidase activity"/>
    <property type="evidence" value="ECO:0007669"/>
    <property type="project" value="InterPro"/>
</dbReference>
<dbReference type="EMBL" id="JAHRHJ020000008">
    <property type="protein sequence ID" value="KAH9306096.1"/>
    <property type="molecule type" value="Genomic_DNA"/>
</dbReference>
<evidence type="ECO:0000256" key="2">
    <source>
        <dbReference type="ARBA" id="ARBA00022729"/>
    </source>
</evidence>